<reference evidence="1 2" key="1">
    <citation type="submission" date="2019-08" db="EMBL/GenBank/DDBJ databases">
        <title>In-depth cultivation of the pig gut microbiome towards novel bacterial diversity and tailored functional studies.</title>
        <authorList>
            <person name="Wylensek D."/>
            <person name="Hitch T.C.A."/>
            <person name="Clavel T."/>
        </authorList>
    </citation>
    <scope>NUCLEOTIDE SEQUENCE [LARGE SCALE GENOMIC DNA]</scope>
    <source>
        <strain evidence="1 2">WCA-389-WT-23D1</strain>
    </source>
</reference>
<accession>A0A7X2NMK4</accession>
<dbReference type="GO" id="GO:0032259">
    <property type="term" value="P:methylation"/>
    <property type="evidence" value="ECO:0007669"/>
    <property type="project" value="UniProtKB-KW"/>
</dbReference>
<keyword evidence="2" id="KW-1185">Reference proteome</keyword>
<protein>
    <submittedName>
        <fullName evidence="1">Class I SAM-dependent methyltransferase</fullName>
    </submittedName>
</protein>
<dbReference type="InterPro" id="IPR029063">
    <property type="entry name" value="SAM-dependent_MTases_sf"/>
</dbReference>
<dbReference type="AlphaFoldDB" id="A0A7X2NMK4"/>
<comment type="caution">
    <text evidence="1">The sequence shown here is derived from an EMBL/GenBank/DDBJ whole genome shotgun (WGS) entry which is preliminary data.</text>
</comment>
<sequence length="311" mass="35921">MDAETKVISESEFFDEKWYKDRYLSKGGFAHFIHPAKHYLKTGWIKSLNPSERFNTAVYLDLNPDVRESNINPLLHYELFGKAEGRFYRYDEALLDPSVPMAQNIKHGEWPEYLKKLCDKIGNDVLEIGSRVVTGADFGHLFEKANYTGFDIYDGPNVDVVGDAHHLSSYFDKKFDLIFSSAVFEHLAMPWIAANEIIKLLKPGGYVFIETHYCYGSHERPWHFFQFSEQALKILFPDAHGIRCLEVGISNPLVARFSDKAFIHLKNKYIHGMYCHSEFLGQKVREVEDFSYGNLKLNEIVGETKYPAPQK</sequence>
<evidence type="ECO:0000313" key="1">
    <source>
        <dbReference type="EMBL" id="MSS37503.1"/>
    </source>
</evidence>
<evidence type="ECO:0000313" key="2">
    <source>
        <dbReference type="Proteomes" id="UP000429958"/>
    </source>
</evidence>
<gene>
    <name evidence="1" type="ORF">FYJ39_13190</name>
</gene>
<dbReference type="SUPFAM" id="SSF53335">
    <property type="entry name" value="S-adenosyl-L-methionine-dependent methyltransferases"/>
    <property type="match status" value="1"/>
</dbReference>
<proteinExistence type="predicted"/>
<dbReference type="CDD" id="cd02440">
    <property type="entry name" value="AdoMet_MTases"/>
    <property type="match status" value="1"/>
</dbReference>
<dbReference type="EMBL" id="VUMD01000011">
    <property type="protein sequence ID" value="MSS37503.1"/>
    <property type="molecule type" value="Genomic_DNA"/>
</dbReference>
<dbReference type="Gene3D" id="3.40.50.150">
    <property type="entry name" value="Vaccinia Virus protein VP39"/>
    <property type="match status" value="1"/>
</dbReference>
<keyword evidence="1" id="KW-0489">Methyltransferase</keyword>
<keyword evidence="1" id="KW-0808">Transferase</keyword>
<dbReference type="GO" id="GO:0008168">
    <property type="term" value="F:methyltransferase activity"/>
    <property type="evidence" value="ECO:0007669"/>
    <property type="project" value="UniProtKB-KW"/>
</dbReference>
<name>A0A7X2NMK4_9CLOT</name>
<dbReference type="RefSeq" id="WP_154472945.1">
    <property type="nucleotide sequence ID" value="NZ_VUMD01000011.1"/>
</dbReference>
<organism evidence="1 2">
    <name type="scientific">Clostridium porci</name>
    <dbReference type="NCBI Taxonomy" id="2605778"/>
    <lineage>
        <taxon>Bacteria</taxon>
        <taxon>Bacillati</taxon>
        <taxon>Bacillota</taxon>
        <taxon>Clostridia</taxon>
        <taxon>Eubacteriales</taxon>
        <taxon>Clostridiaceae</taxon>
        <taxon>Clostridium</taxon>
    </lineage>
</organism>
<dbReference type="Proteomes" id="UP000429958">
    <property type="component" value="Unassembled WGS sequence"/>
</dbReference>
<dbReference type="Pfam" id="PF13489">
    <property type="entry name" value="Methyltransf_23"/>
    <property type="match status" value="1"/>
</dbReference>